<organism evidence="2 3">
    <name type="scientific">Oryza rufipogon</name>
    <name type="common">Brownbeard rice</name>
    <name type="synonym">Asian wild rice</name>
    <dbReference type="NCBI Taxonomy" id="4529"/>
    <lineage>
        <taxon>Eukaryota</taxon>
        <taxon>Viridiplantae</taxon>
        <taxon>Streptophyta</taxon>
        <taxon>Embryophyta</taxon>
        <taxon>Tracheophyta</taxon>
        <taxon>Spermatophyta</taxon>
        <taxon>Magnoliopsida</taxon>
        <taxon>Liliopsida</taxon>
        <taxon>Poales</taxon>
        <taxon>Poaceae</taxon>
        <taxon>BOP clade</taxon>
        <taxon>Oryzoideae</taxon>
        <taxon>Oryzeae</taxon>
        <taxon>Oryzinae</taxon>
        <taxon>Oryza</taxon>
    </lineage>
</organism>
<dbReference type="AlphaFoldDB" id="A0A0E0Q910"/>
<dbReference type="EnsemblPlants" id="ORUFI07G16850.1">
    <property type="protein sequence ID" value="ORUFI07G16850.1"/>
    <property type="gene ID" value="ORUFI07G16850"/>
</dbReference>
<dbReference type="HOGENOM" id="CLU_2780372_0_0_1"/>
<reference evidence="2" key="2">
    <citation type="submission" date="2015-06" db="UniProtKB">
        <authorList>
            <consortium name="EnsemblPlants"/>
        </authorList>
    </citation>
    <scope>IDENTIFICATION</scope>
</reference>
<proteinExistence type="predicted"/>
<dbReference type="Gramene" id="ORUFI07G16850.1">
    <property type="protein sequence ID" value="ORUFI07G16850.1"/>
    <property type="gene ID" value="ORUFI07G16850"/>
</dbReference>
<reference evidence="3" key="1">
    <citation type="submission" date="2013-06" db="EMBL/GenBank/DDBJ databases">
        <authorList>
            <person name="Zhao Q."/>
        </authorList>
    </citation>
    <scope>NUCLEOTIDE SEQUENCE</scope>
    <source>
        <strain evidence="3">cv. W1943</strain>
    </source>
</reference>
<feature type="compositionally biased region" description="Low complexity" evidence="1">
    <location>
        <begin position="16"/>
        <end position="26"/>
    </location>
</feature>
<feature type="region of interest" description="Disordered" evidence="1">
    <location>
        <begin position="50"/>
        <end position="73"/>
    </location>
</feature>
<keyword evidence="3" id="KW-1185">Reference proteome</keyword>
<name>A0A0E0Q910_ORYRU</name>
<evidence type="ECO:0000313" key="3">
    <source>
        <dbReference type="Proteomes" id="UP000008022"/>
    </source>
</evidence>
<dbReference type="Proteomes" id="UP000008022">
    <property type="component" value="Unassembled WGS sequence"/>
</dbReference>
<evidence type="ECO:0000313" key="2">
    <source>
        <dbReference type="EnsemblPlants" id="ORUFI07G16850.1"/>
    </source>
</evidence>
<protein>
    <submittedName>
        <fullName evidence="2">Uncharacterized protein</fullName>
    </submittedName>
</protein>
<accession>A0A0E0Q910</accession>
<feature type="compositionally biased region" description="Polar residues" evidence="1">
    <location>
        <begin position="1"/>
        <end position="15"/>
    </location>
</feature>
<feature type="compositionally biased region" description="Low complexity" evidence="1">
    <location>
        <begin position="55"/>
        <end position="64"/>
    </location>
</feature>
<dbReference type="OMA" id="HAAYTCK"/>
<evidence type="ECO:0000256" key="1">
    <source>
        <dbReference type="SAM" id="MobiDB-lite"/>
    </source>
</evidence>
<sequence length="73" mass="7667">MGLESSATFSGSSRRASAQPCAGLPAAAPAAPTACRLTAPLPASRHAAYTCKPLQQQQQQQQQQSGPFHFQKN</sequence>
<feature type="region of interest" description="Disordered" evidence="1">
    <location>
        <begin position="1"/>
        <end position="26"/>
    </location>
</feature>